<dbReference type="EMBL" id="JABFCZ010000013">
    <property type="protein sequence ID" value="MBD1547174.1"/>
    <property type="molecule type" value="Genomic_DNA"/>
</dbReference>
<evidence type="ECO:0000313" key="2">
    <source>
        <dbReference type="EMBL" id="MBD1547174.1"/>
    </source>
</evidence>
<name>A0A926NVH8_9HYPH</name>
<gene>
    <name evidence="2" type="ORF">HK439_12970</name>
</gene>
<feature type="transmembrane region" description="Helical" evidence="1">
    <location>
        <begin position="73"/>
        <end position="94"/>
    </location>
</feature>
<keyword evidence="1" id="KW-0812">Transmembrane</keyword>
<dbReference type="AlphaFoldDB" id="A0A926NVH8"/>
<keyword evidence="1" id="KW-1133">Transmembrane helix</keyword>
<organism evidence="2 3">
    <name type="scientific">Roseibium aggregatum</name>
    <dbReference type="NCBI Taxonomy" id="187304"/>
    <lineage>
        <taxon>Bacteria</taxon>
        <taxon>Pseudomonadati</taxon>
        <taxon>Pseudomonadota</taxon>
        <taxon>Alphaproteobacteria</taxon>
        <taxon>Hyphomicrobiales</taxon>
        <taxon>Stappiaceae</taxon>
        <taxon>Roseibium</taxon>
    </lineage>
</organism>
<accession>A0A926NVH8</accession>
<evidence type="ECO:0000313" key="3">
    <source>
        <dbReference type="Proteomes" id="UP000598467"/>
    </source>
</evidence>
<sequence>MSGPYLIFITFMALALLLLVAAWARTLVFFRHQSPEGALGFDLVEGAKLWLKLLRRNGFGPDAEPLRRRVIRLYVLAIAVFAFAVVLFTVLPAVPG</sequence>
<protein>
    <submittedName>
        <fullName evidence="2">Uncharacterized protein</fullName>
    </submittedName>
</protein>
<feature type="transmembrane region" description="Helical" evidence="1">
    <location>
        <begin position="6"/>
        <end position="24"/>
    </location>
</feature>
<dbReference type="RefSeq" id="WP_190291930.1">
    <property type="nucleotide sequence ID" value="NZ_JABFCZ010000013.1"/>
</dbReference>
<reference evidence="2" key="1">
    <citation type="submission" date="2020-05" db="EMBL/GenBank/DDBJ databases">
        <title>Identification of trans-AT polyketide cluster in two marine bacteria, producers of a novel glutaramide-containing polyketide sesbanimide D and analogs.</title>
        <authorList>
            <person name="Kacar D."/>
            <person name="Rodriguez P."/>
            <person name="Canedo L."/>
            <person name="Gonzalez E."/>
            <person name="Galan B."/>
            <person name="De La Calle F."/>
            <person name="Garcia J.L."/>
        </authorList>
    </citation>
    <scope>NUCLEOTIDE SEQUENCE</scope>
    <source>
        <strain evidence="2">PHM038</strain>
    </source>
</reference>
<evidence type="ECO:0000256" key="1">
    <source>
        <dbReference type="SAM" id="Phobius"/>
    </source>
</evidence>
<keyword evidence="1" id="KW-0472">Membrane</keyword>
<comment type="caution">
    <text evidence="2">The sequence shown here is derived from an EMBL/GenBank/DDBJ whole genome shotgun (WGS) entry which is preliminary data.</text>
</comment>
<proteinExistence type="predicted"/>
<dbReference type="Proteomes" id="UP000598467">
    <property type="component" value="Unassembled WGS sequence"/>
</dbReference>